<evidence type="ECO:0000256" key="3">
    <source>
        <dbReference type="ARBA" id="ARBA00022519"/>
    </source>
</evidence>
<keyword evidence="3" id="KW-0997">Cell inner membrane</keyword>
<organism evidence="11 12">
    <name type="scientific">Rheinheimera salexigens</name>
    <dbReference type="NCBI Taxonomy" id="1628148"/>
    <lineage>
        <taxon>Bacteria</taxon>
        <taxon>Pseudomonadati</taxon>
        <taxon>Pseudomonadota</taxon>
        <taxon>Gammaproteobacteria</taxon>
        <taxon>Chromatiales</taxon>
        <taxon>Chromatiaceae</taxon>
        <taxon>Rheinheimera</taxon>
    </lineage>
</organism>
<dbReference type="OrthoDB" id="9786870at2"/>
<keyword evidence="4 11" id="KW-0808">Transferase</keyword>
<keyword evidence="7 8" id="KW-0472">Membrane</keyword>
<dbReference type="Pfam" id="PF08019">
    <property type="entry name" value="EptA_B_N"/>
    <property type="match status" value="1"/>
</dbReference>
<evidence type="ECO:0000259" key="9">
    <source>
        <dbReference type="Pfam" id="PF00884"/>
    </source>
</evidence>
<dbReference type="AlphaFoldDB" id="A0A1E7Q737"/>
<evidence type="ECO:0000256" key="7">
    <source>
        <dbReference type="ARBA" id="ARBA00023136"/>
    </source>
</evidence>
<sequence>MIKILDKLTPKSYAGIVLVTAAYITLVFNSLFLYKTYVAAVSTGHWDGLFLLSVPLLLFMLSCIFLTWFSLISFIKPLAILSVLISAVVFYAVVNYGVIFDKDMLRNMVETDTGEAFSYLNLSLLLYVVLLGLLPALILLRTKFTQSFGARLKSFLVINLVCITASAAIMGAFYEDYVSIGRNNRQLTSYITPFAFYTASYKFVRDKYFLPPLPFQLLDNAPSLLTPEQGSLTVLIVGETARAKNFSLGSYTKPTNLYTPELGVKFFSDVSACGTATAISVPCMFSRLNRQQFKQRLAQSQENALDIIHRAGVDVLWLDNNSSCKGVCARVENVNIATSSSQPLCDGQFCYDEILVQQLVERLAQQPDQQQTQHENKQKNKPASNRLIVLHMIGSHGPTYYRRYPPSQRRFTPDCARSDIQNCTEAELANSYDNTISYTDYILSRVIKVLQQQTAENLTLLYVSDHGESLGENGLYLHGFPYSLAPKEQTQVPLIYWSNQLANQNYNDCVNQQLAKPLSHDNIFDTLLGITHVATKLYQPELDIFTPCKQLQKVGQVIAQSN</sequence>
<accession>A0A1E7Q737</accession>
<dbReference type="InterPro" id="IPR012549">
    <property type="entry name" value="EptA-like_N"/>
</dbReference>
<dbReference type="PANTHER" id="PTHR30443">
    <property type="entry name" value="INNER MEMBRANE PROTEIN"/>
    <property type="match status" value="1"/>
</dbReference>
<comment type="caution">
    <text evidence="11">The sequence shown here is derived from an EMBL/GenBank/DDBJ whole genome shotgun (WGS) entry which is preliminary data.</text>
</comment>
<dbReference type="InterPro" id="IPR000917">
    <property type="entry name" value="Sulfatase_N"/>
</dbReference>
<dbReference type="GO" id="GO:0005886">
    <property type="term" value="C:plasma membrane"/>
    <property type="evidence" value="ECO:0007669"/>
    <property type="project" value="UniProtKB-SubCell"/>
</dbReference>
<evidence type="ECO:0000256" key="1">
    <source>
        <dbReference type="ARBA" id="ARBA00004429"/>
    </source>
</evidence>
<gene>
    <name evidence="11" type="ORF">BI198_10295</name>
</gene>
<dbReference type="GO" id="GO:0009244">
    <property type="term" value="P:lipopolysaccharide core region biosynthetic process"/>
    <property type="evidence" value="ECO:0007669"/>
    <property type="project" value="TreeGrafter"/>
</dbReference>
<evidence type="ECO:0000256" key="6">
    <source>
        <dbReference type="ARBA" id="ARBA00022989"/>
    </source>
</evidence>
<dbReference type="InterPro" id="IPR058130">
    <property type="entry name" value="PEA_transf_C"/>
</dbReference>
<feature type="domain" description="Sulfatase N-terminal" evidence="9">
    <location>
        <begin position="233"/>
        <end position="532"/>
    </location>
</feature>
<keyword evidence="5 8" id="KW-0812">Transmembrane</keyword>
<evidence type="ECO:0000256" key="4">
    <source>
        <dbReference type="ARBA" id="ARBA00022679"/>
    </source>
</evidence>
<keyword evidence="2" id="KW-1003">Cell membrane</keyword>
<dbReference type="InterPro" id="IPR017850">
    <property type="entry name" value="Alkaline_phosphatase_core_sf"/>
</dbReference>
<evidence type="ECO:0000313" key="12">
    <source>
        <dbReference type="Proteomes" id="UP000242258"/>
    </source>
</evidence>
<proteinExistence type="predicted"/>
<feature type="transmembrane region" description="Helical" evidence="8">
    <location>
        <begin position="119"/>
        <end position="140"/>
    </location>
</feature>
<dbReference type="Pfam" id="PF00884">
    <property type="entry name" value="Sulfatase"/>
    <property type="match status" value="1"/>
</dbReference>
<dbReference type="GO" id="GO:0016776">
    <property type="term" value="F:phosphotransferase activity, phosphate group as acceptor"/>
    <property type="evidence" value="ECO:0007669"/>
    <property type="project" value="TreeGrafter"/>
</dbReference>
<dbReference type="Proteomes" id="UP000242258">
    <property type="component" value="Unassembled WGS sequence"/>
</dbReference>
<feature type="transmembrane region" description="Helical" evidence="8">
    <location>
        <begin position="49"/>
        <end position="71"/>
    </location>
</feature>
<comment type="subcellular location">
    <subcellularLocation>
        <location evidence="1">Cell inner membrane</location>
        <topology evidence="1">Multi-pass membrane protein</topology>
    </subcellularLocation>
</comment>
<dbReference type="CDD" id="cd16017">
    <property type="entry name" value="LptA"/>
    <property type="match status" value="1"/>
</dbReference>
<dbReference type="SUPFAM" id="SSF53649">
    <property type="entry name" value="Alkaline phosphatase-like"/>
    <property type="match status" value="1"/>
</dbReference>
<keyword evidence="6 8" id="KW-1133">Transmembrane helix</keyword>
<evidence type="ECO:0000256" key="8">
    <source>
        <dbReference type="SAM" id="Phobius"/>
    </source>
</evidence>
<feature type="domain" description="Phosphoethanolamine transferase N-terminal" evidence="10">
    <location>
        <begin position="58"/>
        <end position="208"/>
    </location>
</feature>
<evidence type="ECO:0000256" key="2">
    <source>
        <dbReference type="ARBA" id="ARBA00022475"/>
    </source>
</evidence>
<keyword evidence="12" id="KW-1185">Reference proteome</keyword>
<dbReference type="InterPro" id="IPR040423">
    <property type="entry name" value="PEA_transferase"/>
</dbReference>
<evidence type="ECO:0000259" key="10">
    <source>
        <dbReference type="Pfam" id="PF08019"/>
    </source>
</evidence>
<dbReference type="EMBL" id="MKEK01000001">
    <property type="protein sequence ID" value="OEY69911.1"/>
    <property type="molecule type" value="Genomic_DNA"/>
</dbReference>
<feature type="transmembrane region" description="Helical" evidence="8">
    <location>
        <begin position="12"/>
        <end position="34"/>
    </location>
</feature>
<name>A0A1E7Q737_9GAMM</name>
<dbReference type="STRING" id="1628148.BI198_10295"/>
<protein>
    <submittedName>
        <fullName evidence="11">Phosphoethanolamine transferase</fullName>
    </submittedName>
</protein>
<evidence type="ECO:0000256" key="5">
    <source>
        <dbReference type="ARBA" id="ARBA00022692"/>
    </source>
</evidence>
<feature type="transmembrane region" description="Helical" evidence="8">
    <location>
        <begin position="78"/>
        <end position="99"/>
    </location>
</feature>
<dbReference type="NCBIfam" id="NF028537">
    <property type="entry name" value="P_eth_NH2_trans"/>
    <property type="match status" value="1"/>
</dbReference>
<feature type="transmembrane region" description="Helical" evidence="8">
    <location>
        <begin position="152"/>
        <end position="174"/>
    </location>
</feature>
<reference evidence="12" key="1">
    <citation type="submission" date="2016-09" db="EMBL/GenBank/DDBJ databases">
        <authorList>
            <person name="Wan X."/>
            <person name="Hou S."/>
        </authorList>
    </citation>
    <scope>NUCLEOTIDE SEQUENCE [LARGE SCALE GENOMIC DNA]</scope>
    <source>
        <strain evidence="12">KH87</strain>
    </source>
</reference>
<evidence type="ECO:0000313" key="11">
    <source>
        <dbReference type="EMBL" id="OEY69911.1"/>
    </source>
</evidence>
<dbReference type="Gene3D" id="3.40.720.10">
    <property type="entry name" value="Alkaline Phosphatase, subunit A"/>
    <property type="match status" value="1"/>
</dbReference>
<dbReference type="PANTHER" id="PTHR30443:SF0">
    <property type="entry name" value="PHOSPHOETHANOLAMINE TRANSFERASE EPTA"/>
    <property type="match status" value="1"/>
</dbReference>